<gene>
    <name evidence="1" type="ORF">AUC43_06135</name>
</gene>
<dbReference type="EMBL" id="CP013909">
    <property type="protein sequence ID" value="ALW84695.1"/>
    <property type="molecule type" value="Genomic_DNA"/>
</dbReference>
<dbReference type="KEGG" id="hyg:AUC43_06135"/>
<protein>
    <recommendedName>
        <fullName evidence="3">GDYXXLXY domain-containing protein</fullName>
    </recommendedName>
</protein>
<dbReference type="Pfam" id="PF14345">
    <property type="entry name" value="GDYXXLXY"/>
    <property type="match status" value="1"/>
</dbReference>
<evidence type="ECO:0008006" key="3">
    <source>
        <dbReference type="Google" id="ProtNLM"/>
    </source>
</evidence>
<dbReference type="Proteomes" id="UP000059542">
    <property type="component" value="Chromosome"/>
</dbReference>
<evidence type="ECO:0000313" key="1">
    <source>
        <dbReference type="EMBL" id="ALW84695.1"/>
    </source>
</evidence>
<sequence>MPDLLTWFSKPTRRRPLLRLLVAAQVLYVLGVAGAGYATAAFGQHIILATTPIDPRDLLYGDFVRLHYAISEAPLRLWHDVAQPPRRRQGVFVLLAPGPDSLSTTVGVYPKAPQPGSGQVVLRGWVTNVYRTSFGLRFNLERYYVPEGSGLRLEKLGRLHPLRVRVSIAPWGQARIAKVEEVKAPGTPVVR</sequence>
<name>A0A0U4BMS5_9BACT</name>
<evidence type="ECO:0000313" key="2">
    <source>
        <dbReference type="Proteomes" id="UP000059542"/>
    </source>
</evidence>
<dbReference type="AlphaFoldDB" id="A0A0U4BMS5"/>
<dbReference type="InterPro" id="IPR025833">
    <property type="entry name" value="GDYXXLXY"/>
</dbReference>
<keyword evidence="2" id="KW-1185">Reference proteome</keyword>
<accession>A0A0U4BMS5</accession>
<dbReference type="RefSeq" id="WP_068191060.1">
    <property type="nucleotide sequence ID" value="NZ_CP013909.1"/>
</dbReference>
<dbReference type="STRING" id="1411621.AUC43_06135"/>
<organism evidence="1 2">
    <name type="scientific">Hymenobacter sedentarius</name>
    <dbReference type="NCBI Taxonomy" id="1411621"/>
    <lineage>
        <taxon>Bacteria</taxon>
        <taxon>Pseudomonadati</taxon>
        <taxon>Bacteroidota</taxon>
        <taxon>Cytophagia</taxon>
        <taxon>Cytophagales</taxon>
        <taxon>Hymenobacteraceae</taxon>
        <taxon>Hymenobacter</taxon>
    </lineage>
</organism>
<reference evidence="1 2" key="1">
    <citation type="submission" date="2015-12" db="EMBL/GenBank/DDBJ databases">
        <authorList>
            <person name="Shamseldin A."/>
            <person name="Moawad H."/>
            <person name="Abd El-Rahim W.M."/>
            <person name="Sadowsky M.J."/>
        </authorList>
    </citation>
    <scope>NUCLEOTIDE SEQUENCE [LARGE SCALE GENOMIC DNA]</scope>
    <source>
        <strain evidence="1 2">DG5B</strain>
    </source>
</reference>
<proteinExistence type="predicted"/>
<dbReference type="OrthoDB" id="4868247at2"/>